<gene>
    <name evidence="6" type="ORF">FWK35_00014760</name>
</gene>
<keyword evidence="4" id="KW-1133">Transmembrane helix</keyword>
<name>A0A6G0Z735_APHCR</name>
<sequence>MEILKSTQGKDKVCFNDFTYVRQKDCKFFIRWRCSKYSSFKCPAILKTSNTIKNPREIHDHNHSADRNAIAAIKVQRKIKNKALTSNDTPGQIFSEAIENVAVDILAELPKESHIKRSIRNHRSYHNPKEPQNIQEIIIQGEWAFIDNDRLLLKDNGPEASERIVMFATDDHLRLLTASDTWYLDGNFGLSPKFFLQLYVIRIKKNNVFLTSIYCILQRKTKQTYVEMFQIIMEECAKRNLYPDPKYLHLDFESAVIEAAKEVIGNHINVRGCFYHLCQSTFRKVQELGLTTMYKRDEEFRKHCGMVDALAFLPLQLVEEGMTYLKNNLPENLMDLLDYFDAYYVSGKYRRIGNEENNIRFRKLPPMYPPAVWNVNESTLNDCNRTNNIVEGWNNRFSKLVGQKHPTIWKLIRKIKNEINADRAKLAIDALGEPEESRTKRGHNKTVNIRLKELVKRQNEDNITIGEFLTAVKLVKRQNEDNITIGEFLTAVNNNIRKRTFYYMYRYYFYFMRSIIIYFFLCDQNKIIPN</sequence>
<reference evidence="6 7" key="1">
    <citation type="submission" date="2019-08" db="EMBL/GenBank/DDBJ databases">
        <title>Whole genome of Aphis craccivora.</title>
        <authorList>
            <person name="Voronova N.V."/>
            <person name="Shulinski R.S."/>
            <person name="Bandarenka Y.V."/>
            <person name="Zhorov D.G."/>
            <person name="Warner D."/>
        </authorList>
    </citation>
    <scope>NUCLEOTIDE SEQUENCE [LARGE SCALE GENOMIC DNA]</scope>
    <source>
        <strain evidence="6">180601</strain>
        <tissue evidence="6">Whole Body</tissue>
    </source>
</reference>
<keyword evidence="1" id="KW-0479">Metal-binding</keyword>
<dbReference type="GO" id="GO:0008270">
    <property type="term" value="F:zinc ion binding"/>
    <property type="evidence" value="ECO:0007669"/>
    <property type="project" value="UniProtKB-KW"/>
</dbReference>
<dbReference type="Proteomes" id="UP000478052">
    <property type="component" value="Unassembled WGS sequence"/>
</dbReference>
<keyword evidence="4" id="KW-0472">Membrane</keyword>
<dbReference type="EMBL" id="VUJU01001158">
    <property type="protein sequence ID" value="KAF0766577.1"/>
    <property type="molecule type" value="Genomic_DNA"/>
</dbReference>
<comment type="caution">
    <text evidence="6">The sequence shown here is derived from an EMBL/GenBank/DDBJ whole genome shotgun (WGS) entry which is preliminary data.</text>
</comment>
<accession>A0A6G0Z735</accession>
<dbReference type="AlphaFoldDB" id="A0A6G0Z735"/>
<keyword evidence="2" id="KW-0863">Zinc-finger</keyword>
<evidence type="ECO:0000313" key="7">
    <source>
        <dbReference type="Proteomes" id="UP000478052"/>
    </source>
</evidence>
<dbReference type="PANTHER" id="PTHR47160:SF10">
    <property type="entry name" value="MULE TRANSPOSASE DOMAIN-CONTAINING PROTEIN"/>
    <property type="match status" value="1"/>
</dbReference>
<evidence type="ECO:0000256" key="1">
    <source>
        <dbReference type="ARBA" id="ARBA00022723"/>
    </source>
</evidence>
<evidence type="ECO:0000313" key="6">
    <source>
        <dbReference type="EMBL" id="KAF0766577.1"/>
    </source>
</evidence>
<keyword evidence="4" id="KW-0812">Transmembrane</keyword>
<dbReference type="PANTHER" id="PTHR47160">
    <property type="entry name" value="PUTATIVE-RELATED"/>
    <property type="match status" value="1"/>
</dbReference>
<dbReference type="Pfam" id="PF04500">
    <property type="entry name" value="FLYWCH"/>
    <property type="match status" value="1"/>
</dbReference>
<dbReference type="Gene3D" id="2.20.25.240">
    <property type="match status" value="1"/>
</dbReference>
<keyword evidence="7" id="KW-1185">Reference proteome</keyword>
<evidence type="ECO:0000256" key="4">
    <source>
        <dbReference type="SAM" id="Phobius"/>
    </source>
</evidence>
<dbReference type="OrthoDB" id="6578237at2759"/>
<evidence type="ECO:0000259" key="5">
    <source>
        <dbReference type="Pfam" id="PF04500"/>
    </source>
</evidence>
<evidence type="ECO:0000256" key="3">
    <source>
        <dbReference type="ARBA" id="ARBA00022833"/>
    </source>
</evidence>
<dbReference type="InterPro" id="IPR007588">
    <property type="entry name" value="Znf_FLYWCH"/>
</dbReference>
<protein>
    <recommendedName>
        <fullName evidence="5">FLYWCH-type domain-containing protein</fullName>
    </recommendedName>
</protein>
<keyword evidence="3" id="KW-0862">Zinc</keyword>
<feature type="transmembrane region" description="Helical" evidence="4">
    <location>
        <begin position="503"/>
        <end position="521"/>
    </location>
</feature>
<proteinExistence type="predicted"/>
<feature type="non-terminal residue" evidence="6">
    <location>
        <position position="530"/>
    </location>
</feature>
<evidence type="ECO:0000256" key="2">
    <source>
        <dbReference type="ARBA" id="ARBA00022771"/>
    </source>
</evidence>
<feature type="domain" description="FLYWCH-type" evidence="5">
    <location>
        <begin position="4"/>
        <end position="63"/>
    </location>
</feature>
<organism evidence="6 7">
    <name type="scientific">Aphis craccivora</name>
    <name type="common">Cowpea aphid</name>
    <dbReference type="NCBI Taxonomy" id="307492"/>
    <lineage>
        <taxon>Eukaryota</taxon>
        <taxon>Metazoa</taxon>
        <taxon>Ecdysozoa</taxon>
        <taxon>Arthropoda</taxon>
        <taxon>Hexapoda</taxon>
        <taxon>Insecta</taxon>
        <taxon>Pterygota</taxon>
        <taxon>Neoptera</taxon>
        <taxon>Paraneoptera</taxon>
        <taxon>Hemiptera</taxon>
        <taxon>Sternorrhyncha</taxon>
        <taxon>Aphidomorpha</taxon>
        <taxon>Aphidoidea</taxon>
        <taxon>Aphididae</taxon>
        <taxon>Aphidini</taxon>
        <taxon>Aphis</taxon>
        <taxon>Aphis</taxon>
    </lineage>
</organism>